<dbReference type="Proteomes" id="UP000011135">
    <property type="component" value="Unassembled WGS sequence"/>
</dbReference>
<comment type="caution">
    <text evidence="1">The sequence shown here is derived from an EMBL/GenBank/DDBJ whole genome shotgun (WGS) entry which is preliminary data.</text>
</comment>
<accession>L8JJ47</accession>
<sequence length="842" mass="96653">MLINLIFESSFVMRFCGVLVLCLFSTIGLAQKTIVSGKIIDANSGDPVPFANIVFKGTSIGTTTNFEGYYKLETSERVDSLIASYVGYVTKTKVVRPGVTQTINYQLEENVLSLQEVVFIAGENPAFEVLRNVVKNKDKNNKRSLSAYQYDTYTKIEIDVDNISEKFRKRKVMQKITSVMDSVDRIAGEDGKPILPVFISETLSEYYYRSSPKLQHEKILKTKITGVGVEDGSVVSQFIGSSFQEYNFYQNWLNIVEKDFVSPIADGWKFYYEYDLSDSAYVGDHYCYRLDFFPKSEQDLAFVGTMWITKDGYALKQIDATVSSAVNLNYIEKIKIQQELEPTSAGPWIPVKNRVLLDIGEVTKDMAGVLAKFYTSNKNVQVNMPQELKFYARPIEVAEDYKIGNDNIFWDKHRHEPLSATEQSVYRMIDTLKNIPVVKTYTELLKVAINGYKKVGKFDVGPYLSLYANNTVEGHRFQIGTRTNISFSNKWVLGGRIAYGTEDESFKYQGFAEMILDRDRWTVIRAEYTKDIDQVGLSADDLLDNYIFLAATKYGNLIRPYRYHQAKFSMQRELVKGFTQKATFQYRTFDPLYNFGYYTDPERADSPIATEFQTAEVALEARYARDELFVQNDNERISLGTVKWPIVTLRYVRGLKGVMDSDFDYNKVGINITKNLKMGFFGTSNFTITGEHIFETLPYPLLKAHIGNESLFYTSAAFNLMNFSEFASNSYASVKYRHHFEGFILNRIPLMKKLKWRLLATANVLYGQLDQKNRDIIPLQTVDGEPIEPIGSFRKNEPYVEVGYGVENIFKVLRVDFLHRLNYLDRPDVDKFGVKISFQFIL</sequence>
<keyword evidence="2" id="KW-1185">Reference proteome</keyword>
<dbReference type="STRING" id="1237149.C900_05833"/>
<dbReference type="Gene3D" id="2.60.40.1120">
    <property type="entry name" value="Carboxypeptidase-like, regulatory domain"/>
    <property type="match status" value="1"/>
</dbReference>
<dbReference type="PATRIC" id="fig|1237149.3.peg.5151"/>
<name>L8JJ47_9BACT</name>
<organism evidence="1 2">
    <name type="scientific">Fulvivirga imtechensis AK7</name>
    <dbReference type="NCBI Taxonomy" id="1237149"/>
    <lineage>
        <taxon>Bacteria</taxon>
        <taxon>Pseudomonadati</taxon>
        <taxon>Bacteroidota</taxon>
        <taxon>Cytophagia</taxon>
        <taxon>Cytophagales</taxon>
        <taxon>Fulvivirgaceae</taxon>
        <taxon>Fulvivirga</taxon>
    </lineage>
</organism>
<proteinExistence type="predicted"/>
<evidence type="ECO:0000313" key="2">
    <source>
        <dbReference type="Proteomes" id="UP000011135"/>
    </source>
</evidence>
<evidence type="ECO:0008006" key="3">
    <source>
        <dbReference type="Google" id="ProtNLM"/>
    </source>
</evidence>
<dbReference type="EMBL" id="AMZN01000092">
    <property type="protein sequence ID" value="ELR68820.1"/>
    <property type="molecule type" value="Genomic_DNA"/>
</dbReference>
<dbReference type="InterPro" id="IPR043741">
    <property type="entry name" value="DUF5686"/>
</dbReference>
<dbReference type="eggNOG" id="COG4775">
    <property type="taxonomic scope" value="Bacteria"/>
</dbReference>
<dbReference type="Pfam" id="PF18939">
    <property type="entry name" value="DUF5686"/>
    <property type="match status" value="1"/>
</dbReference>
<protein>
    <recommendedName>
        <fullName evidence="3">Outer membrane protein</fullName>
    </recommendedName>
</protein>
<dbReference type="InterPro" id="IPR008969">
    <property type="entry name" value="CarboxyPept-like_regulatory"/>
</dbReference>
<dbReference type="AlphaFoldDB" id="L8JJ47"/>
<reference evidence="1 2" key="1">
    <citation type="submission" date="2012-12" db="EMBL/GenBank/DDBJ databases">
        <title>Genome assembly of Fulvivirga imtechensis AK7.</title>
        <authorList>
            <person name="Nupur N."/>
            <person name="Khatri I."/>
            <person name="Kumar R."/>
            <person name="Subramanian S."/>
            <person name="Pinnaka A."/>
        </authorList>
    </citation>
    <scope>NUCLEOTIDE SEQUENCE [LARGE SCALE GENOMIC DNA]</scope>
    <source>
        <strain evidence="1 2">AK7</strain>
    </source>
</reference>
<dbReference type="RefSeq" id="WP_009582898.1">
    <property type="nucleotide sequence ID" value="NZ_AMZN01000092.1"/>
</dbReference>
<dbReference type="Pfam" id="PF13715">
    <property type="entry name" value="CarbopepD_reg_2"/>
    <property type="match status" value="1"/>
</dbReference>
<evidence type="ECO:0000313" key="1">
    <source>
        <dbReference type="EMBL" id="ELR68820.1"/>
    </source>
</evidence>
<gene>
    <name evidence="1" type="ORF">C900_05833</name>
</gene>
<dbReference type="SUPFAM" id="SSF49464">
    <property type="entry name" value="Carboxypeptidase regulatory domain-like"/>
    <property type="match status" value="1"/>
</dbReference>